<organism evidence="3 4">
    <name type="scientific">Branchiostoma lanceolatum</name>
    <name type="common">Common lancelet</name>
    <name type="synonym">Amphioxus lanceolatum</name>
    <dbReference type="NCBI Taxonomy" id="7740"/>
    <lineage>
        <taxon>Eukaryota</taxon>
        <taxon>Metazoa</taxon>
        <taxon>Chordata</taxon>
        <taxon>Cephalochordata</taxon>
        <taxon>Leptocardii</taxon>
        <taxon>Amphioxiformes</taxon>
        <taxon>Branchiostomatidae</taxon>
        <taxon>Branchiostoma</taxon>
    </lineage>
</organism>
<dbReference type="AlphaFoldDB" id="A0A8J9YNI5"/>
<keyword evidence="4" id="KW-1185">Reference proteome</keyword>
<gene>
    <name evidence="3" type="primary">Hypp6059</name>
    <name evidence="3" type="ORF">BLAG_LOCUS4519</name>
</gene>
<evidence type="ECO:0000313" key="4">
    <source>
        <dbReference type="Proteomes" id="UP000838412"/>
    </source>
</evidence>
<sequence>MAEKHAEESGNDVSGTQAKEEEDSTALRHKSSNGIQETVTSGSNDIGNGHDEQNNKNGIVGAAIDKGTKQEGDIESKSQNGVGENETEQEAVDSQSESGNTSHSEPLFDEEVINILKEDKQEAEEQEQPLDKVKSAWQIECEQIRYEEKPVAALAKTRDSLKAVIADLEGPQKAEEFKAEFDASDYGSAMKAHKMHMIGLVRRLKTTWNKDTLIVDKLEPEVAYAEKIKEELEKEMLLKDKRIAELNEVVGVGVSAQTESDRWMTEILQVQLDTASRENQLLSDEITKARGEPDWQEETLKAMQDRLDQVENLFSQKKQKKKKIVEQKMVKVLRMYSTATETIGGVSRKRRNTENSDDEQDSDNDADDNAADESRDSVKGASSVQDDNSDEAVESSDESDNENLDEEEETDDELDNDSSEESDETSEESDTDSSEESSIQSGR</sequence>
<feature type="region of interest" description="Disordered" evidence="2">
    <location>
        <begin position="344"/>
        <end position="443"/>
    </location>
</feature>
<evidence type="ECO:0000313" key="3">
    <source>
        <dbReference type="EMBL" id="CAH1240652.1"/>
    </source>
</evidence>
<accession>A0A8J9YNI5</accession>
<feature type="compositionally biased region" description="Acidic residues" evidence="2">
    <location>
        <begin position="387"/>
        <end position="435"/>
    </location>
</feature>
<proteinExistence type="predicted"/>
<feature type="coiled-coil region" evidence="1">
    <location>
        <begin position="229"/>
        <end position="327"/>
    </location>
</feature>
<reference evidence="3" key="1">
    <citation type="submission" date="2022-01" db="EMBL/GenBank/DDBJ databases">
        <authorList>
            <person name="Braso-Vives M."/>
        </authorList>
    </citation>
    <scope>NUCLEOTIDE SEQUENCE</scope>
</reference>
<evidence type="ECO:0000256" key="2">
    <source>
        <dbReference type="SAM" id="MobiDB-lite"/>
    </source>
</evidence>
<dbReference type="OrthoDB" id="10065518at2759"/>
<evidence type="ECO:0000256" key="1">
    <source>
        <dbReference type="SAM" id="Coils"/>
    </source>
</evidence>
<feature type="compositionally biased region" description="Polar residues" evidence="2">
    <location>
        <begin position="92"/>
        <end position="104"/>
    </location>
</feature>
<protein>
    <submittedName>
        <fullName evidence="3">Hypp6059 protein</fullName>
    </submittedName>
</protein>
<feature type="region of interest" description="Disordered" evidence="2">
    <location>
        <begin position="1"/>
        <end position="132"/>
    </location>
</feature>
<keyword evidence="1" id="KW-0175">Coiled coil</keyword>
<dbReference type="Proteomes" id="UP000838412">
    <property type="component" value="Chromosome 11"/>
</dbReference>
<dbReference type="EMBL" id="OV696696">
    <property type="protein sequence ID" value="CAH1240652.1"/>
    <property type="molecule type" value="Genomic_DNA"/>
</dbReference>
<feature type="compositionally biased region" description="Basic and acidic residues" evidence="2">
    <location>
        <begin position="66"/>
        <end position="76"/>
    </location>
</feature>
<feature type="compositionally biased region" description="Acidic residues" evidence="2">
    <location>
        <begin position="355"/>
        <end position="371"/>
    </location>
</feature>
<feature type="compositionally biased region" description="Polar residues" evidence="2">
    <location>
        <begin position="32"/>
        <end position="46"/>
    </location>
</feature>
<name>A0A8J9YNI5_BRALA</name>